<sequence length="59" mass="6511">MAGVKTSRGGASKAPVFAPTACAECGERIDTGKDAIRVLRVSYEPKQRRLEWMHKAHIK</sequence>
<evidence type="ECO:0000313" key="1">
    <source>
        <dbReference type="EMBL" id="CAB5230460.1"/>
    </source>
</evidence>
<protein>
    <submittedName>
        <fullName evidence="1">Uncharacterized protein</fullName>
    </submittedName>
</protein>
<gene>
    <name evidence="1" type="ORF">UFOVP1573_15</name>
</gene>
<dbReference type="EMBL" id="LR798419">
    <property type="protein sequence ID" value="CAB5230460.1"/>
    <property type="molecule type" value="Genomic_DNA"/>
</dbReference>
<proteinExistence type="predicted"/>
<organism evidence="1">
    <name type="scientific">uncultured Caudovirales phage</name>
    <dbReference type="NCBI Taxonomy" id="2100421"/>
    <lineage>
        <taxon>Viruses</taxon>
        <taxon>Duplodnaviria</taxon>
        <taxon>Heunggongvirae</taxon>
        <taxon>Uroviricota</taxon>
        <taxon>Caudoviricetes</taxon>
        <taxon>Peduoviridae</taxon>
        <taxon>Maltschvirus</taxon>
        <taxon>Maltschvirus maltsch</taxon>
    </lineage>
</organism>
<reference evidence="1" key="1">
    <citation type="submission" date="2020-05" db="EMBL/GenBank/DDBJ databases">
        <authorList>
            <person name="Chiriac C."/>
            <person name="Salcher M."/>
            <person name="Ghai R."/>
            <person name="Kavagutti S V."/>
        </authorList>
    </citation>
    <scope>NUCLEOTIDE SEQUENCE</scope>
</reference>
<accession>A0A6J7XH40</accession>
<name>A0A6J7XH40_9CAUD</name>